<organism evidence="4">
    <name type="scientific">marine sediment metagenome</name>
    <dbReference type="NCBI Taxonomy" id="412755"/>
    <lineage>
        <taxon>unclassified sequences</taxon>
        <taxon>metagenomes</taxon>
        <taxon>ecological metagenomes</taxon>
    </lineage>
</organism>
<comment type="caution">
    <text evidence="4">The sequence shown here is derived from an EMBL/GenBank/DDBJ whole genome shotgun (WGS) entry which is preliminary data.</text>
</comment>
<feature type="domain" description="Sulfotransferase" evidence="3">
    <location>
        <begin position="37"/>
        <end position="252"/>
    </location>
</feature>
<dbReference type="EMBL" id="LAZR01045755">
    <property type="protein sequence ID" value="KKK98117.1"/>
    <property type="molecule type" value="Genomic_DNA"/>
</dbReference>
<sequence length="262" mass="30968">MIPYVKPDYSLFSYPKSGRTWIRMIFARVLFNLGINPLKNEMLAASHTTCKSVRKKHDPSKINALFLYRDPRDCVVSRYFEVTRRPINRHLPRPSFYQRKKNKRMKKVSCSTLPEYIRRDDQYGIGYIVTYMNEWIKNKDIFSSFLPVSYEELHSNTVVEVSKILNFLEVDCTEDIVQESVEYSSFQNMRKIEESGEGNLLKNYHGTFGRRHRESDPESFRTRKGKIGSFVEYLDGEDIKLSNIVMKRLLDRFFCYGEDNAD</sequence>
<dbReference type="InterPro" id="IPR000863">
    <property type="entry name" value="Sulfotransferase_dom"/>
</dbReference>
<evidence type="ECO:0000313" key="4">
    <source>
        <dbReference type="EMBL" id="KKK98117.1"/>
    </source>
</evidence>
<dbReference type="PANTHER" id="PTHR11783">
    <property type="entry name" value="SULFOTRANSFERASE SULT"/>
    <property type="match status" value="1"/>
</dbReference>
<protein>
    <recommendedName>
        <fullName evidence="3">Sulfotransferase domain-containing protein</fullName>
    </recommendedName>
</protein>
<dbReference type="InterPro" id="IPR027417">
    <property type="entry name" value="P-loop_NTPase"/>
</dbReference>
<proteinExistence type="inferred from homology"/>
<gene>
    <name evidence="4" type="ORF">LCGC14_2645960</name>
</gene>
<dbReference type="Pfam" id="PF00685">
    <property type="entry name" value="Sulfotransfer_1"/>
    <property type="match status" value="1"/>
</dbReference>
<accession>A0A0F8ZW98</accession>
<dbReference type="GO" id="GO:0008146">
    <property type="term" value="F:sulfotransferase activity"/>
    <property type="evidence" value="ECO:0007669"/>
    <property type="project" value="InterPro"/>
</dbReference>
<keyword evidence="2" id="KW-0808">Transferase</keyword>
<evidence type="ECO:0000256" key="1">
    <source>
        <dbReference type="ARBA" id="ARBA00005771"/>
    </source>
</evidence>
<comment type="similarity">
    <text evidence="1">Belongs to the sulfotransferase 1 family.</text>
</comment>
<dbReference type="Gene3D" id="3.40.50.300">
    <property type="entry name" value="P-loop containing nucleotide triphosphate hydrolases"/>
    <property type="match status" value="1"/>
</dbReference>
<reference evidence="4" key="1">
    <citation type="journal article" date="2015" name="Nature">
        <title>Complex archaea that bridge the gap between prokaryotes and eukaryotes.</title>
        <authorList>
            <person name="Spang A."/>
            <person name="Saw J.H."/>
            <person name="Jorgensen S.L."/>
            <person name="Zaremba-Niedzwiedzka K."/>
            <person name="Martijn J."/>
            <person name="Lind A.E."/>
            <person name="van Eijk R."/>
            <person name="Schleper C."/>
            <person name="Guy L."/>
            <person name="Ettema T.J."/>
        </authorList>
    </citation>
    <scope>NUCLEOTIDE SEQUENCE</scope>
</reference>
<name>A0A0F8ZW98_9ZZZZ</name>
<dbReference type="AlphaFoldDB" id="A0A0F8ZW98"/>
<evidence type="ECO:0000256" key="2">
    <source>
        <dbReference type="ARBA" id="ARBA00022679"/>
    </source>
</evidence>
<evidence type="ECO:0000259" key="3">
    <source>
        <dbReference type="Pfam" id="PF00685"/>
    </source>
</evidence>
<dbReference type="SUPFAM" id="SSF52540">
    <property type="entry name" value="P-loop containing nucleoside triphosphate hydrolases"/>
    <property type="match status" value="1"/>
</dbReference>